<sequence>MVSATLVGSPLARPIHGHPTRAFLCCWLFVGIVVCTGYLASLKSIVAVPSEPRPIRDVEELADHTEIPLCK</sequence>
<proteinExistence type="predicted"/>
<protein>
    <recommendedName>
        <fullName evidence="4">Ionotropic glutamate receptor C-terminal domain-containing protein</fullName>
    </recommendedName>
</protein>
<reference evidence="2" key="1">
    <citation type="submission" date="2022-12" db="EMBL/GenBank/DDBJ databases">
        <title>Chromosome-level genome assembly of the bean flower thrips Megalurothrips usitatus.</title>
        <authorList>
            <person name="Ma L."/>
            <person name="Liu Q."/>
            <person name="Li H."/>
            <person name="Cai W."/>
        </authorList>
    </citation>
    <scope>NUCLEOTIDE SEQUENCE</scope>
    <source>
        <strain evidence="2">Cailab_2022a</strain>
    </source>
</reference>
<feature type="transmembrane region" description="Helical" evidence="1">
    <location>
        <begin position="20"/>
        <end position="40"/>
    </location>
</feature>
<keyword evidence="3" id="KW-1185">Reference proteome</keyword>
<gene>
    <name evidence="2" type="ORF">ONE63_007278</name>
</gene>
<keyword evidence="1" id="KW-1133">Transmembrane helix</keyword>
<dbReference type="Gene3D" id="1.10.287.70">
    <property type="match status" value="1"/>
</dbReference>
<name>A0AAV7XUU6_9NEOP</name>
<keyword evidence="1" id="KW-0472">Membrane</keyword>
<keyword evidence="1" id="KW-0812">Transmembrane</keyword>
<dbReference type="EMBL" id="JAPTSV010000004">
    <property type="protein sequence ID" value="KAJ1528909.1"/>
    <property type="molecule type" value="Genomic_DNA"/>
</dbReference>
<comment type="caution">
    <text evidence="2">The sequence shown here is derived from an EMBL/GenBank/DDBJ whole genome shotgun (WGS) entry which is preliminary data.</text>
</comment>
<evidence type="ECO:0000313" key="2">
    <source>
        <dbReference type="EMBL" id="KAJ1528909.1"/>
    </source>
</evidence>
<dbReference type="AlphaFoldDB" id="A0AAV7XUU6"/>
<organism evidence="2 3">
    <name type="scientific">Megalurothrips usitatus</name>
    <name type="common">bean blossom thrips</name>
    <dbReference type="NCBI Taxonomy" id="439358"/>
    <lineage>
        <taxon>Eukaryota</taxon>
        <taxon>Metazoa</taxon>
        <taxon>Ecdysozoa</taxon>
        <taxon>Arthropoda</taxon>
        <taxon>Hexapoda</taxon>
        <taxon>Insecta</taxon>
        <taxon>Pterygota</taxon>
        <taxon>Neoptera</taxon>
        <taxon>Paraneoptera</taxon>
        <taxon>Thysanoptera</taxon>
        <taxon>Terebrantia</taxon>
        <taxon>Thripoidea</taxon>
        <taxon>Thripidae</taxon>
        <taxon>Megalurothrips</taxon>
    </lineage>
</organism>
<evidence type="ECO:0008006" key="4">
    <source>
        <dbReference type="Google" id="ProtNLM"/>
    </source>
</evidence>
<evidence type="ECO:0000313" key="3">
    <source>
        <dbReference type="Proteomes" id="UP001075354"/>
    </source>
</evidence>
<evidence type="ECO:0000256" key="1">
    <source>
        <dbReference type="SAM" id="Phobius"/>
    </source>
</evidence>
<dbReference type="Proteomes" id="UP001075354">
    <property type="component" value="Chromosome 4"/>
</dbReference>
<accession>A0AAV7XUU6</accession>